<dbReference type="Pfam" id="PF12508">
    <property type="entry name" value="Transposon_TraM"/>
    <property type="match status" value="1"/>
</dbReference>
<sequence>MKIRKPFVMGGMLLVAALLFLSMFMDMSAPQEMERQTISLRAEAEDLSIDDMINTSDKRKSPSNDVVAPGFAGNVGEYASSSVSTYREDDPEAIARIQAAIRENEENLSAGLRNIEAERKGQALSGLPSARSDEHDRDGRFQKDGMEGLKKDRRIEMEELEKSDAENDEEMPVAGPEKASPFHSIRLTSSSNRNAIKAYVHSEQVVMAGSTLKMRLGEDAYTDNGVFIPKNSPVYGIVTGIDGERVNVKITHINLSGNILPFAKSVYSKDALLGIYVPGNPKSEITKDAAGGALDGLPTSGIPGVDAAAQVATVVASSAANAGKQALSKNVKKIKVTIKTNYEVYLRPEEK</sequence>
<reference evidence="5 6" key="1">
    <citation type="submission" date="2018-08" db="EMBL/GenBank/DDBJ databases">
        <title>A genome reference for cultivated species of the human gut microbiota.</title>
        <authorList>
            <person name="Zou Y."/>
            <person name="Xue W."/>
            <person name="Luo G."/>
        </authorList>
    </citation>
    <scope>NUCLEOTIDE SEQUENCE [LARGE SCALE GENOMIC DNA]</scope>
    <source>
        <strain evidence="3 5">AF28-11</strain>
        <strain evidence="4 6">AM34-25</strain>
    </source>
</reference>
<evidence type="ECO:0000313" key="6">
    <source>
        <dbReference type="Proteomes" id="UP000284514"/>
    </source>
</evidence>
<comment type="caution">
    <text evidence="3">The sequence shown here is derived from an EMBL/GenBank/DDBJ whole genome shotgun (WGS) entry which is preliminary data.</text>
</comment>
<gene>
    <name evidence="4" type="ORF">DW831_17000</name>
    <name evidence="3" type="ORF">DWY92_19220</name>
</gene>
<dbReference type="Proteomes" id="UP000284514">
    <property type="component" value="Unassembled WGS sequence"/>
</dbReference>
<evidence type="ECO:0000313" key="4">
    <source>
        <dbReference type="EMBL" id="RHC71712.1"/>
    </source>
</evidence>
<evidence type="ECO:0000313" key="5">
    <source>
        <dbReference type="Proteomes" id="UP000283680"/>
    </source>
</evidence>
<accession>A0A412B4V2</accession>
<feature type="domain" description="Conjugative transposon TraM C-terminal" evidence="2">
    <location>
        <begin position="196"/>
        <end position="347"/>
    </location>
</feature>
<evidence type="ECO:0000313" key="3">
    <source>
        <dbReference type="EMBL" id="RGQ47546.1"/>
    </source>
</evidence>
<dbReference type="AlphaFoldDB" id="A0A412B4V2"/>
<proteinExistence type="predicted"/>
<evidence type="ECO:0000256" key="1">
    <source>
        <dbReference type="SAM" id="MobiDB-lite"/>
    </source>
</evidence>
<dbReference type="EMBL" id="QSIF01000036">
    <property type="protein sequence ID" value="RHC71712.1"/>
    <property type="molecule type" value="Genomic_DNA"/>
</dbReference>
<dbReference type="EMBL" id="QRTH01000015">
    <property type="protein sequence ID" value="RGQ47546.1"/>
    <property type="molecule type" value="Genomic_DNA"/>
</dbReference>
<dbReference type="RefSeq" id="WP_117974855.1">
    <property type="nucleotide sequence ID" value="NZ_CP072237.1"/>
</dbReference>
<protein>
    <submittedName>
        <fullName evidence="3">Conjugative transposon protein TraM</fullName>
    </submittedName>
</protein>
<dbReference type="Proteomes" id="UP000283680">
    <property type="component" value="Unassembled WGS sequence"/>
</dbReference>
<evidence type="ECO:0000259" key="2">
    <source>
        <dbReference type="Pfam" id="PF12508"/>
    </source>
</evidence>
<name>A0A412B4V2_BACUN</name>
<dbReference type="InterPro" id="IPR055407">
    <property type="entry name" value="TraM_C"/>
</dbReference>
<feature type="compositionally biased region" description="Basic and acidic residues" evidence="1">
    <location>
        <begin position="131"/>
        <end position="165"/>
    </location>
</feature>
<feature type="region of interest" description="Disordered" evidence="1">
    <location>
        <begin position="119"/>
        <end position="180"/>
    </location>
</feature>
<organism evidence="3 5">
    <name type="scientific">Bacteroides uniformis</name>
    <dbReference type="NCBI Taxonomy" id="820"/>
    <lineage>
        <taxon>Bacteria</taxon>
        <taxon>Pseudomonadati</taxon>
        <taxon>Bacteroidota</taxon>
        <taxon>Bacteroidia</taxon>
        <taxon>Bacteroidales</taxon>
        <taxon>Bacteroidaceae</taxon>
        <taxon>Bacteroides</taxon>
    </lineage>
</organism>